<sequence length="187" mass="20583">MSADAPTAVVQEATKRFDGGIDIIINNAAIGEDYRLGEIDFERYDQAFITNVRFPLFLVKESMPYLREGGRIVNISSFLARTPWADTHLYSATKSALESLTRSMAVELGHKHKVTVNAINPGPVRTDLWLSDPALEVNLAGLIKATPAAPRVPEVEDIAPIVAMLCEEKWRWITGNVTCANGGWLMA</sequence>
<evidence type="ECO:0000256" key="2">
    <source>
        <dbReference type="ARBA" id="ARBA00022857"/>
    </source>
</evidence>
<dbReference type="STRING" id="5601.A0A0D2F3J7"/>
<dbReference type="PROSITE" id="PS00061">
    <property type="entry name" value="ADH_SHORT"/>
    <property type="match status" value="1"/>
</dbReference>
<gene>
    <name evidence="4" type="ORF">PV04_10631</name>
</gene>
<dbReference type="PRINTS" id="PR00081">
    <property type="entry name" value="GDHRDH"/>
</dbReference>
<dbReference type="PANTHER" id="PTHR43639">
    <property type="entry name" value="OXIDOREDUCTASE, SHORT-CHAIN DEHYDROGENASE/REDUCTASE FAMILY (AFU_ORTHOLOGUE AFUA_5G02870)"/>
    <property type="match status" value="1"/>
</dbReference>
<dbReference type="Gene3D" id="3.40.50.720">
    <property type="entry name" value="NAD(P)-binding Rossmann-like Domain"/>
    <property type="match status" value="1"/>
</dbReference>
<keyword evidence="2" id="KW-0521">NADP</keyword>
<proteinExistence type="inferred from homology"/>
<name>A0A0D2F3J7_9EURO</name>
<organism evidence="4 5">
    <name type="scientific">Phialophora macrospora</name>
    <dbReference type="NCBI Taxonomy" id="1851006"/>
    <lineage>
        <taxon>Eukaryota</taxon>
        <taxon>Fungi</taxon>
        <taxon>Dikarya</taxon>
        <taxon>Ascomycota</taxon>
        <taxon>Pezizomycotina</taxon>
        <taxon>Eurotiomycetes</taxon>
        <taxon>Chaetothyriomycetidae</taxon>
        <taxon>Chaetothyriales</taxon>
        <taxon>Herpotrichiellaceae</taxon>
        <taxon>Phialophora</taxon>
    </lineage>
</organism>
<comment type="similarity">
    <text evidence="1">Belongs to the short-chain dehydrogenases/reductases (SDR) family.</text>
</comment>
<accession>A0A0D2F3J7</accession>
<evidence type="ECO:0000256" key="3">
    <source>
        <dbReference type="ARBA" id="ARBA00023002"/>
    </source>
</evidence>
<dbReference type="AlphaFoldDB" id="A0A0D2F3J7"/>
<evidence type="ECO:0000313" key="5">
    <source>
        <dbReference type="Proteomes" id="UP000054266"/>
    </source>
</evidence>
<dbReference type="PANTHER" id="PTHR43639:SF1">
    <property type="entry name" value="SHORT-CHAIN DEHYDROGENASE_REDUCTASE FAMILY PROTEIN"/>
    <property type="match status" value="1"/>
</dbReference>
<dbReference type="HOGENOM" id="CLU_010194_1_3_1"/>
<evidence type="ECO:0000256" key="1">
    <source>
        <dbReference type="ARBA" id="ARBA00006484"/>
    </source>
</evidence>
<dbReference type="Pfam" id="PF13561">
    <property type="entry name" value="adh_short_C2"/>
    <property type="match status" value="1"/>
</dbReference>
<dbReference type="InterPro" id="IPR020904">
    <property type="entry name" value="Sc_DH/Rdtase_CS"/>
</dbReference>
<evidence type="ECO:0000313" key="4">
    <source>
        <dbReference type="EMBL" id="KIW62458.1"/>
    </source>
</evidence>
<protein>
    <submittedName>
        <fullName evidence="4">Uncharacterized protein</fullName>
    </submittedName>
</protein>
<dbReference type="GO" id="GO:0016491">
    <property type="term" value="F:oxidoreductase activity"/>
    <property type="evidence" value="ECO:0007669"/>
    <property type="project" value="UniProtKB-KW"/>
</dbReference>
<dbReference type="Proteomes" id="UP000054266">
    <property type="component" value="Unassembled WGS sequence"/>
</dbReference>
<keyword evidence="5" id="KW-1185">Reference proteome</keyword>
<reference evidence="4 5" key="1">
    <citation type="submission" date="2015-01" db="EMBL/GenBank/DDBJ databases">
        <title>The Genome Sequence of Capronia semiimmersa CBS27337.</title>
        <authorList>
            <consortium name="The Broad Institute Genomics Platform"/>
            <person name="Cuomo C."/>
            <person name="de Hoog S."/>
            <person name="Gorbushina A."/>
            <person name="Stielow B."/>
            <person name="Teixiera M."/>
            <person name="Abouelleil A."/>
            <person name="Chapman S.B."/>
            <person name="Priest M."/>
            <person name="Young S.K."/>
            <person name="Wortman J."/>
            <person name="Nusbaum C."/>
            <person name="Birren B."/>
        </authorList>
    </citation>
    <scope>NUCLEOTIDE SEQUENCE [LARGE SCALE GENOMIC DNA]</scope>
    <source>
        <strain evidence="4 5">CBS 27337</strain>
    </source>
</reference>
<dbReference type="EMBL" id="KN846963">
    <property type="protein sequence ID" value="KIW62458.1"/>
    <property type="molecule type" value="Genomic_DNA"/>
</dbReference>
<dbReference type="SUPFAM" id="SSF51735">
    <property type="entry name" value="NAD(P)-binding Rossmann-fold domains"/>
    <property type="match status" value="1"/>
</dbReference>
<dbReference type="PRINTS" id="PR00080">
    <property type="entry name" value="SDRFAMILY"/>
</dbReference>
<dbReference type="InterPro" id="IPR002347">
    <property type="entry name" value="SDR_fam"/>
</dbReference>
<keyword evidence="3" id="KW-0560">Oxidoreductase</keyword>
<dbReference type="InterPro" id="IPR036291">
    <property type="entry name" value="NAD(P)-bd_dom_sf"/>
</dbReference>